<sequence>MREIKCRGRDERGKWHHGYYVDGYMFDSMTGQAETVPFIVQAQLQGHERVVSETVGQFTGITDVYGNDIYEGDIVRIFVPNDSEEKEYISKVYELDGAFTVDMVGYDIYTDVYCIGWIPEDYSVEVIGSIYENPEIIKN</sequence>
<organism evidence="2 3">
    <name type="scientific">Bacillus cereus VD021</name>
    <dbReference type="NCBI Taxonomy" id="1053224"/>
    <lineage>
        <taxon>Bacteria</taxon>
        <taxon>Bacillati</taxon>
        <taxon>Bacillota</taxon>
        <taxon>Bacilli</taxon>
        <taxon>Bacillales</taxon>
        <taxon>Bacillaceae</taxon>
        <taxon>Bacillus</taxon>
        <taxon>Bacillus cereus group</taxon>
    </lineage>
</organism>
<dbReference type="InterPro" id="IPR023385">
    <property type="entry name" value="YopX-like_C"/>
</dbReference>
<evidence type="ECO:0000259" key="1">
    <source>
        <dbReference type="Pfam" id="PF09643"/>
    </source>
</evidence>
<name>R8HR28_BACCE</name>
<dbReference type="Proteomes" id="UP000014040">
    <property type="component" value="Unassembled WGS sequence"/>
</dbReference>
<accession>R8HR28</accession>
<dbReference type="EMBL" id="AHES01000020">
    <property type="protein sequence ID" value="EOO75217.1"/>
    <property type="molecule type" value="Genomic_DNA"/>
</dbReference>
<dbReference type="SUPFAM" id="SSF159006">
    <property type="entry name" value="YopX-like"/>
    <property type="match status" value="1"/>
</dbReference>
<dbReference type="Pfam" id="PF09643">
    <property type="entry name" value="YopX"/>
    <property type="match status" value="1"/>
</dbReference>
<feature type="domain" description="YopX protein" evidence="1">
    <location>
        <begin position="43"/>
        <end position="137"/>
    </location>
</feature>
<dbReference type="PATRIC" id="fig|1053224.3.peg.2413"/>
<dbReference type="Gene3D" id="2.30.30.290">
    <property type="entry name" value="YopX-like domains"/>
    <property type="match status" value="1"/>
</dbReference>
<dbReference type="AlphaFoldDB" id="R8HR28"/>
<comment type="caution">
    <text evidence="2">The sequence shown here is derived from an EMBL/GenBank/DDBJ whole genome shotgun (WGS) entry which is preliminary data.</text>
</comment>
<dbReference type="InterPro" id="IPR019096">
    <property type="entry name" value="YopX_protein"/>
</dbReference>
<gene>
    <name evidence="2" type="ORF">IIC_02364</name>
</gene>
<dbReference type="RefSeq" id="WP_016101639.1">
    <property type="nucleotide sequence ID" value="NZ_KB976279.1"/>
</dbReference>
<evidence type="ECO:0000313" key="3">
    <source>
        <dbReference type="Proteomes" id="UP000014040"/>
    </source>
</evidence>
<dbReference type="HOGENOM" id="CLU_107462_5_0_9"/>
<reference evidence="2 3" key="1">
    <citation type="submission" date="2012-12" db="EMBL/GenBank/DDBJ databases">
        <title>The Genome Sequence of Bacillus cereus VD021.</title>
        <authorList>
            <consortium name="The Broad Institute Genome Sequencing Platform"/>
            <consortium name="The Broad Institute Genome Sequencing Center for Infectious Disease"/>
            <person name="Feldgarden M."/>
            <person name="Van der Auwera G.A."/>
            <person name="Mahillon J."/>
            <person name="Duprez V."/>
            <person name="Timmery S."/>
            <person name="Mattelet C."/>
            <person name="Dierick K."/>
            <person name="Sun M."/>
            <person name="Yu Z."/>
            <person name="Zhu L."/>
            <person name="Hu X."/>
            <person name="Shank E.B."/>
            <person name="Swiecicka I."/>
            <person name="Hansen B.M."/>
            <person name="Andrup L."/>
            <person name="Walker B."/>
            <person name="Young S.K."/>
            <person name="Zeng Q."/>
            <person name="Gargeya S."/>
            <person name="Fitzgerald M."/>
            <person name="Haas B."/>
            <person name="Abouelleil A."/>
            <person name="Alvarado L."/>
            <person name="Arachchi H.M."/>
            <person name="Berlin A.M."/>
            <person name="Chapman S.B."/>
            <person name="Dewar J."/>
            <person name="Goldberg J."/>
            <person name="Griggs A."/>
            <person name="Gujja S."/>
            <person name="Hansen M."/>
            <person name="Howarth C."/>
            <person name="Imamovic A."/>
            <person name="Larimer J."/>
            <person name="McCowan C."/>
            <person name="Murphy C."/>
            <person name="Neiman D."/>
            <person name="Pearson M."/>
            <person name="Priest M."/>
            <person name="Roberts A."/>
            <person name="Saif S."/>
            <person name="Shea T."/>
            <person name="Sisk P."/>
            <person name="Sykes S."/>
            <person name="Wortman J."/>
            <person name="Nusbaum C."/>
            <person name="Birren B."/>
        </authorList>
    </citation>
    <scope>NUCLEOTIDE SEQUENCE [LARGE SCALE GENOMIC DNA]</scope>
    <source>
        <strain evidence="2 3">VD021</strain>
    </source>
</reference>
<evidence type="ECO:0000313" key="2">
    <source>
        <dbReference type="EMBL" id="EOO75217.1"/>
    </source>
</evidence>
<proteinExistence type="predicted"/>
<protein>
    <recommendedName>
        <fullName evidence="1">YopX protein domain-containing protein</fullName>
    </recommendedName>
</protein>